<dbReference type="PANTHER" id="PTHR30383:SF2">
    <property type="entry name" value="CELLULOSE-BINDING PROTEIN"/>
    <property type="match status" value="1"/>
</dbReference>
<keyword evidence="4" id="KW-1185">Reference proteome</keyword>
<dbReference type="RefSeq" id="XP_033650537.1">
    <property type="nucleotide sequence ID" value="XM_033799955.1"/>
</dbReference>
<name>A0A6A6JAK3_WESOR</name>
<evidence type="ECO:0000256" key="1">
    <source>
        <dbReference type="SAM" id="SignalP"/>
    </source>
</evidence>
<accession>A0A6A6JAK3</accession>
<dbReference type="AlphaFoldDB" id="A0A6A6JAK3"/>
<feature type="domain" description="SGNH hydrolase-type esterase" evidence="2">
    <location>
        <begin position="114"/>
        <end position="248"/>
    </location>
</feature>
<protein>
    <submittedName>
        <fullName evidence="3">SGNH hydrolase</fullName>
    </submittedName>
</protein>
<evidence type="ECO:0000313" key="3">
    <source>
        <dbReference type="EMBL" id="KAF2272998.1"/>
    </source>
</evidence>
<dbReference type="CDD" id="cd01833">
    <property type="entry name" value="XynB_like"/>
    <property type="match status" value="1"/>
</dbReference>
<sequence length="266" mass="29284">MKFISFAAALTVVGQASATVRIMPFGASIVTPIPSTLFPIIFPSTHNHPTPISLLSSFLPPPQPPPQYQTNTSQECWRALLYRNLTTTGYPNIDFVGNAPTKKDCGFPFDSDHEGRPGALAIEYVEKNWLPDILANARPDVVVMHLGTNDMVQNKKIPDVLAAYSTLVDQMRASKPNMQIIFSQLIPMRPDMFNGANARITELNKAIATWAPQKSTQRSPIIVVDNNSGFNVTTDTYDGEHPNDSGNRKLSAVFYKELARIIPAVS</sequence>
<dbReference type="InterPro" id="IPR051532">
    <property type="entry name" value="Ester_Hydrolysis_Enzymes"/>
</dbReference>
<keyword evidence="3" id="KW-0378">Hydrolase</keyword>
<proteinExistence type="predicted"/>
<dbReference type="PANTHER" id="PTHR30383">
    <property type="entry name" value="THIOESTERASE 1/PROTEASE 1/LYSOPHOSPHOLIPASE L1"/>
    <property type="match status" value="1"/>
</dbReference>
<evidence type="ECO:0000313" key="4">
    <source>
        <dbReference type="Proteomes" id="UP000800097"/>
    </source>
</evidence>
<feature type="chain" id="PRO_5025497874" evidence="1">
    <location>
        <begin position="19"/>
        <end position="266"/>
    </location>
</feature>
<dbReference type="GeneID" id="54553130"/>
<dbReference type="InterPro" id="IPR036514">
    <property type="entry name" value="SGNH_hydro_sf"/>
</dbReference>
<reference evidence="3" key="1">
    <citation type="journal article" date="2020" name="Stud. Mycol.">
        <title>101 Dothideomycetes genomes: a test case for predicting lifestyles and emergence of pathogens.</title>
        <authorList>
            <person name="Haridas S."/>
            <person name="Albert R."/>
            <person name="Binder M."/>
            <person name="Bloem J."/>
            <person name="Labutti K."/>
            <person name="Salamov A."/>
            <person name="Andreopoulos B."/>
            <person name="Baker S."/>
            <person name="Barry K."/>
            <person name="Bills G."/>
            <person name="Bluhm B."/>
            <person name="Cannon C."/>
            <person name="Castanera R."/>
            <person name="Culley D."/>
            <person name="Daum C."/>
            <person name="Ezra D."/>
            <person name="Gonzalez J."/>
            <person name="Henrissat B."/>
            <person name="Kuo A."/>
            <person name="Liang C."/>
            <person name="Lipzen A."/>
            <person name="Lutzoni F."/>
            <person name="Magnuson J."/>
            <person name="Mondo S."/>
            <person name="Nolan M."/>
            <person name="Ohm R."/>
            <person name="Pangilinan J."/>
            <person name="Park H.-J."/>
            <person name="Ramirez L."/>
            <person name="Alfaro M."/>
            <person name="Sun H."/>
            <person name="Tritt A."/>
            <person name="Yoshinaga Y."/>
            <person name="Zwiers L.-H."/>
            <person name="Turgeon B."/>
            <person name="Goodwin S."/>
            <person name="Spatafora J."/>
            <person name="Crous P."/>
            <person name="Grigoriev I."/>
        </authorList>
    </citation>
    <scope>NUCLEOTIDE SEQUENCE</scope>
    <source>
        <strain evidence="3">CBS 379.55</strain>
    </source>
</reference>
<organism evidence="3 4">
    <name type="scientific">Westerdykella ornata</name>
    <dbReference type="NCBI Taxonomy" id="318751"/>
    <lineage>
        <taxon>Eukaryota</taxon>
        <taxon>Fungi</taxon>
        <taxon>Dikarya</taxon>
        <taxon>Ascomycota</taxon>
        <taxon>Pezizomycotina</taxon>
        <taxon>Dothideomycetes</taxon>
        <taxon>Pleosporomycetidae</taxon>
        <taxon>Pleosporales</taxon>
        <taxon>Sporormiaceae</taxon>
        <taxon>Westerdykella</taxon>
    </lineage>
</organism>
<dbReference type="EMBL" id="ML986514">
    <property type="protein sequence ID" value="KAF2272998.1"/>
    <property type="molecule type" value="Genomic_DNA"/>
</dbReference>
<dbReference type="Gene3D" id="3.40.50.1110">
    <property type="entry name" value="SGNH hydrolase"/>
    <property type="match status" value="1"/>
</dbReference>
<dbReference type="OrthoDB" id="2119228at2759"/>
<feature type="signal peptide" evidence="1">
    <location>
        <begin position="1"/>
        <end position="18"/>
    </location>
</feature>
<dbReference type="GO" id="GO:0004622">
    <property type="term" value="F:phosphatidylcholine lysophospholipase activity"/>
    <property type="evidence" value="ECO:0007669"/>
    <property type="project" value="TreeGrafter"/>
</dbReference>
<evidence type="ECO:0000259" key="2">
    <source>
        <dbReference type="Pfam" id="PF13472"/>
    </source>
</evidence>
<dbReference type="InterPro" id="IPR013830">
    <property type="entry name" value="SGNH_hydro"/>
</dbReference>
<dbReference type="Proteomes" id="UP000800097">
    <property type="component" value="Unassembled WGS sequence"/>
</dbReference>
<dbReference type="Pfam" id="PF13472">
    <property type="entry name" value="Lipase_GDSL_2"/>
    <property type="match status" value="1"/>
</dbReference>
<dbReference type="SUPFAM" id="SSF52266">
    <property type="entry name" value="SGNH hydrolase"/>
    <property type="match status" value="1"/>
</dbReference>
<keyword evidence="1" id="KW-0732">Signal</keyword>
<gene>
    <name evidence="3" type="ORF">EI97DRAFT_445281</name>
</gene>